<keyword evidence="3" id="KW-1185">Reference proteome</keyword>
<dbReference type="InterPro" id="IPR009799">
    <property type="entry name" value="EthD_dom"/>
</dbReference>
<dbReference type="GO" id="GO:0016491">
    <property type="term" value="F:oxidoreductase activity"/>
    <property type="evidence" value="ECO:0007669"/>
    <property type="project" value="InterPro"/>
</dbReference>
<evidence type="ECO:0000313" key="3">
    <source>
        <dbReference type="Proteomes" id="UP000322077"/>
    </source>
</evidence>
<reference evidence="2 3" key="1">
    <citation type="submission" date="2019-08" db="EMBL/GenBank/DDBJ databases">
        <authorList>
            <person name="Wang G."/>
            <person name="Xu Z."/>
        </authorList>
    </citation>
    <scope>NUCLEOTIDE SEQUENCE [LARGE SCALE GENOMIC DNA]</scope>
    <source>
        <strain evidence="2 3">ZX</strain>
    </source>
</reference>
<evidence type="ECO:0000313" key="2">
    <source>
        <dbReference type="EMBL" id="TZG27925.1"/>
    </source>
</evidence>
<dbReference type="Gene3D" id="3.30.70.100">
    <property type="match status" value="1"/>
</dbReference>
<organism evidence="2 3">
    <name type="scientific">Sphingomonas montanisoli</name>
    <dbReference type="NCBI Taxonomy" id="2606412"/>
    <lineage>
        <taxon>Bacteria</taxon>
        <taxon>Pseudomonadati</taxon>
        <taxon>Pseudomonadota</taxon>
        <taxon>Alphaproteobacteria</taxon>
        <taxon>Sphingomonadales</taxon>
        <taxon>Sphingomonadaceae</taxon>
        <taxon>Sphingomonas</taxon>
    </lineage>
</organism>
<comment type="caution">
    <text evidence="2">The sequence shown here is derived from an EMBL/GenBank/DDBJ whole genome shotgun (WGS) entry which is preliminary data.</text>
</comment>
<gene>
    <name evidence="2" type="ORF">FYJ91_10310</name>
</gene>
<dbReference type="AlphaFoldDB" id="A0A5D9CCU6"/>
<name>A0A5D9CCU6_9SPHN</name>
<protein>
    <submittedName>
        <fullName evidence="2">EthD domain-containing protein</fullName>
    </submittedName>
</protein>
<dbReference type="InterPro" id="IPR011008">
    <property type="entry name" value="Dimeric_a/b-barrel"/>
</dbReference>
<dbReference type="Pfam" id="PF07110">
    <property type="entry name" value="EthD"/>
    <property type="match status" value="1"/>
</dbReference>
<proteinExistence type="predicted"/>
<dbReference type="SUPFAM" id="SSF54909">
    <property type="entry name" value="Dimeric alpha+beta barrel"/>
    <property type="match status" value="1"/>
</dbReference>
<dbReference type="EMBL" id="VTOU01000002">
    <property type="protein sequence ID" value="TZG27925.1"/>
    <property type="molecule type" value="Genomic_DNA"/>
</dbReference>
<feature type="domain" description="EthD" evidence="1">
    <location>
        <begin position="12"/>
        <end position="99"/>
    </location>
</feature>
<evidence type="ECO:0000259" key="1">
    <source>
        <dbReference type="Pfam" id="PF07110"/>
    </source>
</evidence>
<dbReference type="NCBIfam" id="TIGR02118">
    <property type="entry name" value="EthD family reductase"/>
    <property type="match status" value="1"/>
</dbReference>
<dbReference type="Proteomes" id="UP000322077">
    <property type="component" value="Unassembled WGS sequence"/>
</dbReference>
<accession>A0A5D9CCU6</accession>
<dbReference type="RefSeq" id="WP_149522138.1">
    <property type="nucleotide sequence ID" value="NZ_VTOU01000002.1"/>
</dbReference>
<sequence>MYKIVCLIRRLPSVTPEAFRAHYEGVHAPLALSIMPALRSRVRRYVRRFPEPLAGQVDFDVMMEMWFDDKASHEAALIDLANPDVAARIAADEAHFLDRATMRVFAVEECDSDLS</sequence>